<dbReference type="InterPro" id="IPR051034">
    <property type="entry name" value="Mito_Enoyl-ACP_Reductase"/>
</dbReference>
<dbReference type="Pfam" id="PF00107">
    <property type="entry name" value="ADH_zinc_N"/>
    <property type="match status" value="1"/>
</dbReference>
<evidence type="ECO:0000256" key="1">
    <source>
        <dbReference type="ARBA" id="ARBA00010371"/>
    </source>
</evidence>
<dbReference type="PANTHER" id="PTHR43981:SF2">
    <property type="entry name" value="ENOYL-[ACYL-CARRIER-PROTEIN] REDUCTASE, MITOCHONDRIAL"/>
    <property type="match status" value="1"/>
</dbReference>
<dbReference type="SMART" id="SM00829">
    <property type="entry name" value="PKS_ER"/>
    <property type="match status" value="1"/>
</dbReference>
<dbReference type="InterPro" id="IPR013154">
    <property type="entry name" value="ADH-like_N"/>
</dbReference>
<evidence type="ECO:0000256" key="5">
    <source>
        <dbReference type="ARBA" id="ARBA00022946"/>
    </source>
</evidence>
<evidence type="ECO:0000256" key="2">
    <source>
        <dbReference type="ARBA" id="ARBA00022516"/>
    </source>
</evidence>
<keyword evidence="4" id="KW-0521">NADP</keyword>
<dbReference type="InterPro" id="IPR036291">
    <property type="entry name" value="NAD(P)-bd_dom_sf"/>
</dbReference>
<dbReference type="InterPro" id="IPR013149">
    <property type="entry name" value="ADH-like_C"/>
</dbReference>
<dbReference type="GO" id="GO:0006633">
    <property type="term" value="P:fatty acid biosynthetic process"/>
    <property type="evidence" value="ECO:0007669"/>
    <property type="project" value="UniProtKB-KW"/>
</dbReference>
<evidence type="ECO:0000313" key="12">
    <source>
        <dbReference type="EMBL" id="SJM65528.1"/>
    </source>
</evidence>
<dbReference type="EMBL" id="FUGE01000040">
    <property type="protein sequence ID" value="SJM65528.1"/>
    <property type="molecule type" value="Genomic_DNA"/>
</dbReference>
<keyword evidence="12" id="KW-0012">Acyltransferase</keyword>
<accession>A0A1R4GBL3</accession>
<dbReference type="Pfam" id="PF08240">
    <property type="entry name" value="ADH_N"/>
    <property type="match status" value="1"/>
</dbReference>
<evidence type="ECO:0000256" key="7">
    <source>
        <dbReference type="ARBA" id="ARBA00023098"/>
    </source>
</evidence>
<dbReference type="OrthoDB" id="9788224at2"/>
<dbReference type="Proteomes" id="UP000188357">
    <property type="component" value="Unassembled WGS sequence"/>
</dbReference>
<dbReference type="InterPro" id="IPR020843">
    <property type="entry name" value="ER"/>
</dbReference>
<dbReference type="Gene3D" id="3.40.50.720">
    <property type="entry name" value="NAD(P)-binding Rossmann-like Domain"/>
    <property type="match status" value="1"/>
</dbReference>
<organism evidence="12 13">
    <name type="scientific">Psychrobacter piechaudii</name>
    <dbReference type="NCBI Taxonomy" id="1945521"/>
    <lineage>
        <taxon>Bacteria</taxon>
        <taxon>Pseudomonadati</taxon>
        <taxon>Pseudomonadota</taxon>
        <taxon>Gammaproteobacteria</taxon>
        <taxon>Moraxellales</taxon>
        <taxon>Moraxellaceae</taxon>
        <taxon>Psychrobacter</taxon>
    </lineage>
</organism>
<dbReference type="InterPro" id="IPR011032">
    <property type="entry name" value="GroES-like_sf"/>
</dbReference>
<keyword evidence="7" id="KW-0443">Lipid metabolism</keyword>
<dbReference type="STRING" id="1945521.A1232T_00154"/>
<dbReference type="AlphaFoldDB" id="A0A1R4GBL3"/>
<dbReference type="RefSeq" id="WP_077450016.1">
    <property type="nucleotide sequence ID" value="NZ_FUGE01000040.1"/>
</dbReference>
<keyword evidence="12" id="KW-0808">Transferase</keyword>
<dbReference type="Gene3D" id="3.90.180.10">
    <property type="entry name" value="Medium-chain alcohol dehydrogenases, catalytic domain"/>
    <property type="match status" value="1"/>
</dbReference>
<dbReference type="CDD" id="cd08292">
    <property type="entry name" value="ETR_like_2"/>
    <property type="match status" value="1"/>
</dbReference>
<dbReference type="EC" id="1.3.1.104" evidence="9"/>
<keyword evidence="8" id="KW-0275">Fatty acid biosynthesis</keyword>
<evidence type="ECO:0000256" key="8">
    <source>
        <dbReference type="ARBA" id="ARBA00023160"/>
    </source>
</evidence>
<dbReference type="SUPFAM" id="SSF51735">
    <property type="entry name" value="NAD(P)-binding Rossmann-fold domains"/>
    <property type="match status" value="1"/>
</dbReference>
<evidence type="ECO:0000256" key="4">
    <source>
        <dbReference type="ARBA" id="ARBA00022857"/>
    </source>
</evidence>
<name>A0A1R4GBL3_9GAMM</name>
<reference evidence="12 13" key="1">
    <citation type="submission" date="2017-02" db="EMBL/GenBank/DDBJ databases">
        <authorList>
            <person name="Peterson S.W."/>
        </authorList>
    </citation>
    <scope>NUCLEOTIDE SEQUENCE [LARGE SCALE GENOMIC DNA]</scope>
    <source>
        <strain evidence="12">Psychrobacter_piechaudii</strain>
    </source>
</reference>
<evidence type="ECO:0000256" key="6">
    <source>
        <dbReference type="ARBA" id="ARBA00023002"/>
    </source>
</evidence>
<keyword evidence="3" id="KW-0276">Fatty acid metabolism</keyword>
<evidence type="ECO:0000256" key="9">
    <source>
        <dbReference type="ARBA" id="ARBA00038963"/>
    </source>
</evidence>
<protein>
    <recommendedName>
        <fullName evidence="9">enoyl-[acyl-carrier-protein] reductase</fullName>
        <ecNumber evidence="9">1.3.1.104</ecNumber>
    </recommendedName>
</protein>
<dbReference type="GO" id="GO:0141148">
    <property type="term" value="F:enoyl-[acyl-carrier-protein] reductase (NADPH) activity"/>
    <property type="evidence" value="ECO:0007669"/>
    <property type="project" value="UniProtKB-EC"/>
</dbReference>
<keyword evidence="2" id="KW-0444">Lipid biosynthesis</keyword>
<evidence type="ECO:0000313" key="13">
    <source>
        <dbReference type="Proteomes" id="UP000188357"/>
    </source>
</evidence>
<sequence length="325" mass="34837">MRSASYNAFGKPSDVLSIIDSPMPQPGPNEVRVKTILASIHNHDLITIKGQYGDKPDLPATAGSEALGVIDAIGENVKGFSVGDRVAAASIHGTWAEYFTAPATMVFAVPDELEDEIAAQLIAMPLSALMLLEFMQLQPGQWAILNAANGAVGKSFAMIAAARGIHTISLVRRAEAVQELTDLGIKHTIDISQSDWKDKVRELVGDSQISAAVDSLGGQASNDLLDLLGPNGTLVSFGVMAGEPMVLNPSNLIFKQAVIKGFWGSKTSREMDIENKKRLINELIERGVNKQLTLPVEAIYDLEDIKEAVSGKVQKGKKGKVLLKL</sequence>
<evidence type="ECO:0000256" key="10">
    <source>
        <dbReference type="ARBA" id="ARBA00048843"/>
    </source>
</evidence>
<evidence type="ECO:0000259" key="11">
    <source>
        <dbReference type="SMART" id="SM00829"/>
    </source>
</evidence>
<feature type="domain" description="Enoyl reductase (ER)" evidence="11">
    <location>
        <begin position="11"/>
        <end position="323"/>
    </location>
</feature>
<keyword evidence="5" id="KW-0809">Transit peptide</keyword>
<keyword evidence="13" id="KW-1185">Reference proteome</keyword>
<gene>
    <name evidence="12" type="primary">mas</name>
    <name evidence="12" type="ORF">A1232T_00154</name>
</gene>
<dbReference type="GO" id="GO:0016746">
    <property type="term" value="F:acyltransferase activity"/>
    <property type="evidence" value="ECO:0007669"/>
    <property type="project" value="UniProtKB-KW"/>
</dbReference>
<dbReference type="PANTHER" id="PTHR43981">
    <property type="entry name" value="ENOYL-[ACYL-CARRIER-PROTEIN] REDUCTASE, MITOCHONDRIAL"/>
    <property type="match status" value="1"/>
</dbReference>
<keyword evidence="6" id="KW-0560">Oxidoreductase</keyword>
<dbReference type="SUPFAM" id="SSF50129">
    <property type="entry name" value="GroES-like"/>
    <property type="match status" value="1"/>
</dbReference>
<comment type="catalytic activity">
    <reaction evidence="10">
        <text>a 2,3-saturated acyl-[ACP] + NADP(+) = a (2E)-enoyl-[ACP] + NADPH + H(+)</text>
        <dbReference type="Rhea" id="RHEA:22564"/>
        <dbReference type="Rhea" id="RHEA-COMP:9925"/>
        <dbReference type="Rhea" id="RHEA-COMP:9926"/>
        <dbReference type="ChEBI" id="CHEBI:15378"/>
        <dbReference type="ChEBI" id="CHEBI:57783"/>
        <dbReference type="ChEBI" id="CHEBI:58349"/>
        <dbReference type="ChEBI" id="CHEBI:78784"/>
        <dbReference type="ChEBI" id="CHEBI:78785"/>
        <dbReference type="EC" id="1.3.1.104"/>
    </reaction>
</comment>
<comment type="similarity">
    <text evidence="1">Belongs to the zinc-containing alcohol dehydrogenase family. Quinone oxidoreductase subfamily.</text>
</comment>
<evidence type="ECO:0000256" key="3">
    <source>
        <dbReference type="ARBA" id="ARBA00022832"/>
    </source>
</evidence>
<proteinExistence type="inferred from homology"/>